<dbReference type="InterPro" id="IPR011004">
    <property type="entry name" value="Trimer_LpxA-like_sf"/>
</dbReference>
<proteinExistence type="predicted"/>
<dbReference type="Proteomes" id="UP000034521">
    <property type="component" value="Unassembled WGS sequence"/>
</dbReference>
<dbReference type="AlphaFoldDB" id="A0A0G1IMG6"/>
<dbReference type="Gene3D" id="2.160.10.10">
    <property type="entry name" value="Hexapeptide repeat proteins"/>
    <property type="match status" value="1"/>
</dbReference>
<evidence type="ECO:0000313" key="1">
    <source>
        <dbReference type="EMBL" id="KKT60335.1"/>
    </source>
</evidence>
<dbReference type="PANTHER" id="PTHR43300">
    <property type="entry name" value="ACETYLTRANSFERASE"/>
    <property type="match status" value="1"/>
</dbReference>
<name>A0A0G1IMG6_9BACT</name>
<dbReference type="PATRIC" id="fig|1618437.3.peg.646"/>
<comment type="caution">
    <text evidence="1">The sequence shown here is derived from an EMBL/GenBank/DDBJ whole genome shotgun (WGS) entry which is preliminary data.</text>
</comment>
<evidence type="ECO:0000313" key="2">
    <source>
        <dbReference type="Proteomes" id="UP000034521"/>
    </source>
</evidence>
<gene>
    <name evidence="1" type="ORF">UW52_C0027G0007</name>
</gene>
<dbReference type="CDD" id="cd04647">
    <property type="entry name" value="LbH_MAT_like"/>
    <property type="match status" value="1"/>
</dbReference>
<dbReference type="InterPro" id="IPR001451">
    <property type="entry name" value="Hexapep"/>
</dbReference>
<dbReference type="SUPFAM" id="SSF51161">
    <property type="entry name" value="Trimeric LpxA-like enzymes"/>
    <property type="match status" value="1"/>
</dbReference>
<accession>A0A0G1IMG6</accession>
<sequence>MDQRQLSQPENAHEIRTGNQLEHMKSKAFNHGIDANPYNPHAWILGSPIIGEDVWIGPFTLIDARYAKVTIGRGCDISTGAHIISHSTVKRCISERKYNTIDACDTVIEKYCFIGSNAVILMGSRIGHHSLIAAGCVVKEHTVIPPYSLVAGVPGKIISSSKKFTGKT</sequence>
<reference evidence="1 2" key="1">
    <citation type="journal article" date="2015" name="Nature">
        <title>rRNA introns, odd ribosomes, and small enigmatic genomes across a large radiation of phyla.</title>
        <authorList>
            <person name="Brown C.T."/>
            <person name="Hug L.A."/>
            <person name="Thomas B.C."/>
            <person name="Sharon I."/>
            <person name="Castelle C.J."/>
            <person name="Singh A."/>
            <person name="Wilkins M.J."/>
            <person name="Williams K.H."/>
            <person name="Banfield J.F."/>
        </authorList>
    </citation>
    <scope>NUCLEOTIDE SEQUENCE [LARGE SCALE GENOMIC DNA]</scope>
</reference>
<dbReference type="InterPro" id="IPR050179">
    <property type="entry name" value="Trans_hexapeptide_repeat"/>
</dbReference>
<evidence type="ECO:0008006" key="3">
    <source>
        <dbReference type="Google" id="ProtNLM"/>
    </source>
</evidence>
<organism evidence="1 2">
    <name type="scientific">Candidatus Gottesmanbacteria bacterium GW2011_GWA1_44_24b</name>
    <dbReference type="NCBI Taxonomy" id="1618437"/>
    <lineage>
        <taxon>Bacteria</taxon>
        <taxon>Candidatus Gottesmaniibacteriota</taxon>
    </lineage>
</organism>
<dbReference type="PANTHER" id="PTHR43300:SF11">
    <property type="entry name" value="ACETYLTRANSFERASE RV3034C-RELATED"/>
    <property type="match status" value="1"/>
</dbReference>
<dbReference type="Pfam" id="PF00132">
    <property type="entry name" value="Hexapep"/>
    <property type="match status" value="1"/>
</dbReference>
<dbReference type="EMBL" id="LCIQ01000027">
    <property type="protein sequence ID" value="KKT60335.1"/>
    <property type="molecule type" value="Genomic_DNA"/>
</dbReference>
<protein>
    <recommendedName>
        <fullName evidence="3">Acyltransferase</fullName>
    </recommendedName>
</protein>